<dbReference type="Proteomes" id="UP000002358">
    <property type="component" value="Chromosome 5"/>
</dbReference>
<dbReference type="InterPro" id="IPR012337">
    <property type="entry name" value="RNaseH-like_sf"/>
</dbReference>
<keyword evidence="2" id="KW-0479">Metal-binding</keyword>
<name>A0A7M7QJD8_NASVI</name>
<evidence type="ECO:0000256" key="1">
    <source>
        <dbReference type="ARBA" id="ARBA00004123"/>
    </source>
</evidence>
<accession>A0A7M7QJD8</accession>
<evidence type="ECO:0000256" key="3">
    <source>
        <dbReference type="ARBA" id="ARBA00022771"/>
    </source>
</evidence>
<keyword evidence="5" id="KW-0539">Nucleus</keyword>
<dbReference type="SMR" id="A0A7M7QJD8"/>
<dbReference type="GeneID" id="107981185"/>
<keyword evidence="3" id="KW-0863">Zinc-finger</keyword>
<dbReference type="GO" id="GO:0005634">
    <property type="term" value="C:nucleus"/>
    <property type="evidence" value="ECO:0007669"/>
    <property type="project" value="UniProtKB-SubCell"/>
</dbReference>
<proteinExistence type="predicted"/>
<evidence type="ECO:0000256" key="2">
    <source>
        <dbReference type="ARBA" id="ARBA00022723"/>
    </source>
</evidence>
<dbReference type="EnsemblMetazoa" id="XM_031932707">
    <property type="protein sequence ID" value="XP_031788567"/>
    <property type="gene ID" value="LOC107981185"/>
</dbReference>
<evidence type="ECO:0000256" key="4">
    <source>
        <dbReference type="ARBA" id="ARBA00022833"/>
    </source>
</evidence>
<reference evidence="7" key="1">
    <citation type="submission" date="2021-01" db="UniProtKB">
        <authorList>
            <consortium name="EnsemblMetazoa"/>
        </authorList>
    </citation>
    <scope>IDENTIFICATION</scope>
</reference>
<dbReference type="RefSeq" id="XP_031788567.1">
    <property type="nucleotide sequence ID" value="XM_031932707.1"/>
</dbReference>
<dbReference type="SUPFAM" id="SSF140996">
    <property type="entry name" value="Hermes dimerisation domain"/>
    <property type="match status" value="1"/>
</dbReference>
<dbReference type="OrthoDB" id="7699906at2759"/>
<feature type="compositionally biased region" description="Polar residues" evidence="6">
    <location>
        <begin position="20"/>
        <end position="30"/>
    </location>
</feature>
<dbReference type="AlphaFoldDB" id="A0A7M7QJD8"/>
<organism evidence="7 8">
    <name type="scientific">Nasonia vitripennis</name>
    <name type="common">Parasitic wasp</name>
    <dbReference type="NCBI Taxonomy" id="7425"/>
    <lineage>
        <taxon>Eukaryota</taxon>
        <taxon>Metazoa</taxon>
        <taxon>Ecdysozoa</taxon>
        <taxon>Arthropoda</taxon>
        <taxon>Hexapoda</taxon>
        <taxon>Insecta</taxon>
        <taxon>Pterygota</taxon>
        <taxon>Neoptera</taxon>
        <taxon>Endopterygota</taxon>
        <taxon>Hymenoptera</taxon>
        <taxon>Apocrita</taxon>
        <taxon>Proctotrupomorpha</taxon>
        <taxon>Chalcidoidea</taxon>
        <taxon>Pteromalidae</taxon>
        <taxon>Pteromalinae</taxon>
        <taxon>Nasonia</taxon>
    </lineage>
</organism>
<evidence type="ECO:0000256" key="6">
    <source>
        <dbReference type="SAM" id="MobiDB-lite"/>
    </source>
</evidence>
<dbReference type="PANTHER" id="PTHR46481">
    <property type="entry name" value="ZINC FINGER BED DOMAIN-CONTAINING PROTEIN 4"/>
    <property type="match status" value="1"/>
</dbReference>
<dbReference type="InParanoid" id="A0A7M7QJD8"/>
<dbReference type="GO" id="GO:0008270">
    <property type="term" value="F:zinc ion binding"/>
    <property type="evidence" value="ECO:0007669"/>
    <property type="project" value="UniProtKB-KW"/>
</dbReference>
<dbReference type="SUPFAM" id="SSF53098">
    <property type="entry name" value="Ribonuclease H-like"/>
    <property type="match status" value="1"/>
</dbReference>
<evidence type="ECO:0000313" key="7">
    <source>
        <dbReference type="EnsemblMetazoa" id="XP_031788567"/>
    </source>
</evidence>
<evidence type="ECO:0000256" key="5">
    <source>
        <dbReference type="ARBA" id="ARBA00023242"/>
    </source>
</evidence>
<protein>
    <submittedName>
        <fullName evidence="7">Uncharacterized protein</fullName>
    </submittedName>
</protein>
<comment type="subcellular location">
    <subcellularLocation>
        <location evidence="1">Nucleus</location>
    </subcellularLocation>
</comment>
<sequence>MKRKMDETLSESESDRCTPSPASSTDSISTTCVPEHSEILRMSLSSKQIKLDSTFATQKSFSEGGERSNYITNGILFFIAKNNIPFDVVDTEGFRVLMYKTAPLYQVPSRRIITRLTTEKYEVLSSIIKEELATTQNICLTTDVWTESGNTKSFLGLTAHYLVNNTQRSVVIGVEELSERHTSEYLAEKLLQFTSEWNIKKENIIAIISDSAVNIKKAIIDAFGEGKHLPCFAHLLNLVPSKIIKNDEVISPVIRKIKSIVTFFKKSLIAADKLRKNVGKNLFKASKLGGTQRMRCS</sequence>
<dbReference type="InterPro" id="IPR052035">
    <property type="entry name" value="ZnF_BED_domain_contain"/>
</dbReference>
<dbReference type="PANTHER" id="PTHR46481:SF10">
    <property type="entry name" value="ZINC FINGER BED DOMAIN-CONTAINING PROTEIN 39"/>
    <property type="match status" value="1"/>
</dbReference>
<keyword evidence="4" id="KW-0862">Zinc</keyword>
<keyword evidence="8" id="KW-1185">Reference proteome</keyword>
<dbReference type="KEGG" id="nvi:107981185"/>
<feature type="region of interest" description="Disordered" evidence="6">
    <location>
        <begin position="1"/>
        <end position="30"/>
    </location>
</feature>
<evidence type="ECO:0000313" key="8">
    <source>
        <dbReference type="Proteomes" id="UP000002358"/>
    </source>
</evidence>